<reference evidence="1 2" key="1">
    <citation type="submission" date="2014-06" db="EMBL/GenBank/DDBJ databases">
        <title>Whole Genome Sequences of Three Symbiotic Endozoicomonas Bacteria.</title>
        <authorList>
            <person name="Neave M.J."/>
            <person name="Apprill A."/>
            <person name="Voolstra C.R."/>
        </authorList>
    </citation>
    <scope>NUCLEOTIDE SEQUENCE [LARGE SCALE GENOMIC DNA]</scope>
    <source>
        <strain evidence="1 2">DSM 25634</strain>
    </source>
</reference>
<dbReference type="RefSeq" id="WP_034832966.1">
    <property type="nucleotide sequence ID" value="NZ_JOKH01000001.1"/>
</dbReference>
<accession>A0A081NLC7</accession>
<evidence type="ECO:0008006" key="3">
    <source>
        <dbReference type="Google" id="ProtNLM"/>
    </source>
</evidence>
<dbReference type="eggNOG" id="COG2818">
    <property type="taxonomic scope" value="Bacteria"/>
</dbReference>
<evidence type="ECO:0000313" key="2">
    <source>
        <dbReference type="Proteomes" id="UP000028073"/>
    </source>
</evidence>
<dbReference type="PANTHER" id="PTHR30037:SF3">
    <property type="entry name" value="BLR0857 PROTEIN"/>
    <property type="match status" value="1"/>
</dbReference>
<dbReference type="InterPro" id="IPR011257">
    <property type="entry name" value="DNA_glycosylase"/>
</dbReference>
<organism evidence="1 2">
    <name type="scientific">Endozoicomonas numazuensis</name>
    <dbReference type="NCBI Taxonomy" id="1137799"/>
    <lineage>
        <taxon>Bacteria</taxon>
        <taxon>Pseudomonadati</taxon>
        <taxon>Pseudomonadota</taxon>
        <taxon>Gammaproteobacteria</taxon>
        <taxon>Oceanospirillales</taxon>
        <taxon>Endozoicomonadaceae</taxon>
        <taxon>Endozoicomonas</taxon>
    </lineage>
</organism>
<proteinExistence type="predicted"/>
<protein>
    <recommendedName>
        <fullName evidence="3">3-methyladenine DNA glycosylase</fullName>
    </recommendedName>
</protein>
<dbReference type="Gene3D" id="1.10.340.30">
    <property type="entry name" value="Hypothetical protein, domain 2"/>
    <property type="match status" value="1"/>
</dbReference>
<dbReference type="Proteomes" id="UP000028073">
    <property type="component" value="Unassembled WGS sequence"/>
</dbReference>
<dbReference type="STRING" id="1137799.GZ78_04490"/>
<keyword evidence="2" id="KW-1185">Reference proteome</keyword>
<dbReference type="SUPFAM" id="SSF48150">
    <property type="entry name" value="DNA-glycosylase"/>
    <property type="match status" value="1"/>
</dbReference>
<dbReference type="AlphaFoldDB" id="A0A081NLC7"/>
<dbReference type="InterPro" id="IPR005019">
    <property type="entry name" value="Adenine_glyco"/>
</dbReference>
<dbReference type="GO" id="GO:0006284">
    <property type="term" value="P:base-excision repair"/>
    <property type="evidence" value="ECO:0007669"/>
    <property type="project" value="InterPro"/>
</dbReference>
<dbReference type="InterPro" id="IPR052891">
    <property type="entry name" value="DNA-3mA_glycosylase"/>
</dbReference>
<evidence type="ECO:0000313" key="1">
    <source>
        <dbReference type="EMBL" id="KEQ19250.1"/>
    </source>
</evidence>
<dbReference type="Pfam" id="PF03352">
    <property type="entry name" value="Adenine_glyco"/>
    <property type="match status" value="1"/>
</dbReference>
<dbReference type="GO" id="GO:0008725">
    <property type="term" value="F:DNA-3-methyladenine glycosylase activity"/>
    <property type="evidence" value="ECO:0007669"/>
    <property type="project" value="InterPro"/>
</dbReference>
<dbReference type="PANTHER" id="PTHR30037">
    <property type="entry name" value="DNA-3-METHYLADENINE GLYCOSYLASE 1"/>
    <property type="match status" value="1"/>
</dbReference>
<dbReference type="EMBL" id="JOKH01000001">
    <property type="protein sequence ID" value="KEQ19250.1"/>
    <property type="molecule type" value="Genomic_DNA"/>
</dbReference>
<dbReference type="OrthoDB" id="9795156at2"/>
<gene>
    <name evidence="1" type="ORF">GZ78_04490</name>
</gene>
<name>A0A081NLC7_9GAMM</name>
<comment type="caution">
    <text evidence="1">The sequence shown here is derived from an EMBL/GenBank/DDBJ whole genome shotgun (WGS) entry which is preliminary data.</text>
</comment>
<sequence length="236" mass="27174">MKPESYDVIFERACERKGGESAVESLLEKPLANQQLKSIPDDRYLAELTRKVFQSGFVWRIVDQKWPDFEEVFWGFDIEKLLMMPDDMLERKATDPKIIRHLKKVWSIRENALMIHDVQQRGSSFAEFVGTWPEDDIIGLWAYLKKHGSRLGGNTGPYALRTLGKDTFLMTRDVEGYFRAMKIIEGSAGSQKSQKAIQLFFNQLRESSGRSLTELSRLLAFGVGDNHVQVLIDLRQ</sequence>